<feature type="domain" description="Carrier" evidence="10">
    <location>
        <begin position="561"/>
        <end position="637"/>
    </location>
</feature>
<feature type="domain" description="Carrier" evidence="10">
    <location>
        <begin position="1842"/>
        <end position="1917"/>
    </location>
</feature>
<dbReference type="EMBL" id="JBHSKF010000014">
    <property type="protein sequence ID" value="MFC5290090.1"/>
    <property type="molecule type" value="Genomic_DNA"/>
</dbReference>
<dbReference type="InterPro" id="IPR020806">
    <property type="entry name" value="PKS_PP-bd"/>
</dbReference>
<evidence type="ECO:0000259" key="10">
    <source>
        <dbReference type="PROSITE" id="PS50075"/>
    </source>
</evidence>
<dbReference type="InterPro" id="IPR020845">
    <property type="entry name" value="AMP-binding_CS"/>
</dbReference>
<dbReference type="NCBIfam" id="TIGR01733">
    <property type="entry name" value="AA-adenyl-dom"/>
    <property type="match status" value="1"/>
</dbReference>
<dbReference type="CDD" id="cd19535">
    <property type="entry name" value="Cyc_NRPS"/>
    <property type="match status" value="1"/>
</dbReference>
<dbReference type="Gene3D" id="3.40.50.12780">
    <property type="entry name" value="N-terminal domain of ligase-like"/>
    <property type="match status" value="1"/>
</dbReference>
<evidence type="ECO:0000313" key="11">
    <source>
        <dbReference type="EMBL" id="MFC5290090.1"/>
    </source>
</evidence>
<evidence type="ECO:0000313" key="12">
    <source>
        <dbReference type="Proteomes" id="UP001596157"/>
    </source>
</evidence>
<keyword evidence="5" id="KW-0596">Phosphopantetheine</keyword>
<evidence type="ECO:0000256" key="3">
    <source>
        <dbReference type="ARBA" id="ARBA00007380"/>
    </source>
</evidence>
<protein>
    <recommendedName>
        <fullName evidence="4">Phenyloxazoline synthase MbtB</fullName>
    </recommendedName>
    <alternativeName>
        <fullName evidence="8">Mycobactin synthetase protein B</fullName>
    </alternativeName>
</protein>
<dbReference type="Gene3D" id="3.30.559.30">
    <property type="entry name" value="Nonribosomal peptide synthetase, condensation domain"/>
    <property type="match status" value="1"/>
</dbReference>
<feature type="region of interest" description="Disordered" evidence="9">
    <location>
        <begin position="1579"/>
        <end position="1601"/>
    </location>
</feature>
<dbReference type="InterPro" id="IPR025110">
    <property type="entry name" value="AMP-bd_C"/>
</dbReference>
<evidence type="ECO:0000256" key="1">
    <source>
        <dbReference type="ARBA" id="ARBA00001957"/>
    </source>
</evidence>
<comment type="caution">
    <text evidence="11">The sequence shown here is derived from an EMBL/GenBank/DDBJ whole genome shotgun (WGS) entry which is preliminary data.</text>
</comment>
<keyword evidence="6" id="KW-0597">Phosphoprotein</keyword>
<dbReference type="InterPro" id="IPR023213">
    <property type="entry name" value="CAT-like_dom_sf"/>
</dbReference>
<dbReference type="SUPFAM" id="SSF47336">
    <property type="entry name" value="ACP-like"/>
    <property type="match status" value="2"/>
</dbReference>
<organism evidence="11 12">
    <name type="scientific">Actinokineospora guangxiensis</name>
    <dbReference type="NCBI Taxonomy" id="1490288"/>
    <lineage>
        <taxon>Bacteria</taxon>
        <taxon>Bacillati</taxon>
        <taxon>Actinomycetota</taxon>
        <taxon>Actinomycetes</taxon>
        <taxon>Pseudonocardiales</taxon>
        <taxon>Pseudonocardiaceae</taxon>
        <taxon>Actinokineospora</taxon>
    </lineage>
</organism>
<dbReference type="InterPro" id="IPR000415">
    <property type="entry name" value="Nitroreductase-like"/>
</dbReference>
<dbReference type="Pfam" id="PF00501">
    <property type="entry name" value="AMP-binding"/>
    <property type="match status" value="2"/>
</dbReference>
<evidence type="ECO:0000256" key="9">
    <source>
        <dbReference type="SAM" id="MobiDB-lite"/>
    </source>
</evidence>
<dbReference type="Pfam" id="PF23024">
    <property type="entry name" value="AMP-dom_DIP2-like"/>
    <property type="match status" value="1"/>
</dbReference>
<dbReference type="SUPFAM" id="SSF56801">
    <property type="entry name" value="Acetyl-CoA synthetase-like"/>
    <property type="match status" value="2"/>
</dbReference>
<dbReference type="PROSITE" id="PS00455">
    <property type="entry name" value="AMP_BINDING"/>
    <property type="match status" value="2"/>
</dbReference>
<dbReference type="SUPFAM" id="SSF52777">
    <property type="entry name" value="CoA-dependent acyltransferases"/>
    <property type="match status" value="2"/>
</dbReference>
<evidence type="ECO:0000256" key="2">
    <source>
        <dbReference type="ARBA" id="ARBA00005102"/>
    </source>
</evidence>
<sequence length="1959" mass="206389">MNESTTSVVDMLRAHCAAAADRTLVVEAGPGGTAVATLTGASWDLAARRVAARLRSASRVLLLPGNDVRFCTALAGSLYAGACAIPVQPPTAHRDSFVDIALDADVDAVVADAATTLRARALWEARGAPGVEWVVIEETEADEPVAHPRQVDPESPALLLYSSGTTGTPKGTVVPHRLLRTWVDVLADRAGLPEGGSVVSWAPVHHVLGLNFVLLAAHRRGQLTLLVPEDVLAEPREWLAAVASAPAPVLSGAPPIGYRRCVEALPGMDTSGIDLSGWSVAIIGSERIDPALIDEFADGFAGSGFRRSAFFPAYGTTDVMMGTGGLRPDGPRAVRVDTAKLEKREVQTVPDGGAGRAIDLLACGTPGKGTRLLLVDPETAEPVARGAVGEIWLSGASVAPGYWRRPADTERVFGARLADGSGPYLRTGDLGFDLDGELVVCGRLSELLVVRGRNLSPHDVERSVRAVRPSHRAAAFTVVRQDRDLLVVLAGAGPHDDAAAVAATARRAVVAEHDIDPDTVLAVPDEAIPLTHNGKVRRAACRAAFLAGHLDGTDAEPEVGGGAPDPVALLVADVLGEQLPSDAEDTPLVRLGLDSMRLISLRSALARVLGLRVPMPELAGTTVNALRGSLTASPAAAQPAAPESAPGNDDVARHEPFPLTELQHAYFVGRSGGYALSGVGTQFYGEFDAPDLDPERLANAWRTVVARHGALRSVIRSDGTQQVLHDPGPVELPVVDLRDKPPGAESAIREEMSRRTFADDEWPPFDIRVLLLPDGTQRVCVALDLLVMDLWSLHIISAEWESAYRGAPLPPQPRFSFREYVLAADPDPDEVERARRYWHDRLADLPPGPTLPLATAPSALTGPPRFTRRSARVRAPEWARVVDRARAEGLTPAAVLIACHAAVLAAWGARRRFTLSLPTFGRKPVHPDVDRVVGDFTSVTLLEVEVDAEDSLVALAGRVQRRLMADLDHTAYGGVAVLRDLARLRGDGGEVFAPVVFASASGHAARGARTPLRWLGEQAHGVSQTPQVLLDHQVFEDADGLEYNWDCVEEAFRPGVLDAMFAAHTALLRALAEPDGAAWSAALPDPRPVEQVRMVERANATAAQRPGGLLADRFLAQADRDPTARAIVADDAVLDYGTLRDRCRALAARLAAAGAGPGSVVAVRLPKSAAQVVAAIAITMTGAAYLPLDPGLPVARRDLLLRRARCALAVGPDDDLPAPVRAVPVDLDACAADIPPCPAHPDDPAYVIFTSGSTGEPKGVVVSHAAAVNTCVDVCERFGVGPGDAVLGLSSLSFDLSVWDVFGVLGAGAALVLPREDDRRDPARWWELVREHRVTVWNSVPALAEMFADYPGGPIGPRLRLALLSGDWIPLDLPGKLARVATEVRVVSMGGATEAAIWSIAHEVAEVDPGWDSVPYGTAMRNQTVHVLDDRMRECPVHVTGELYIGGAGVAHGYLGDTGRTAERFVVHPRWGTRLYRTGDLGRWRPEGFIEFLGREDGQVKVGGYRIELGEVESALAACPGVESAVAAATGDRHARRLVAAVVRTASTPPGLPGDAELLSGVDKAGFLLARHGRRTDLGGAGTALATSSGTPSRSSRREFADRPVPVADLAAALEVLRAHEGPGLPKFAYGSAGSAYAVQTYLHVRAGAIAGLAGGVYYHDPDTHTLLPVAEADDLRPGAGLGVPAVTASAAAFTAFLVADHAAIRPLYGSRARDFCLIEAGLMTQLLEDAAPRHGIGLCQSGVHDPRGALRAALGLGDDHEIVHAVVGGALLPDGVSSRAPETDERFTAQVRAALSRALPAYMVPSTVEVVPALPLTPTGKVDRAAVASRSAAAVPAPHHEPAEGPVEEVLAAALAAELGRPAPATARFLDLGADSAVLVRFYRAAKAGIGVEFPLVAVFEHGTVRDLAHYLSARLTTALSAAPDAELARENRRAAARRAARGGVRAPAATPEGVIRP</sequence>
<dbReference type="Proteomes" id="UP001596157">
    <property type="component" value="Unassembled WGS sequence"/>
</dbReference>
<dbReference type="Gene3D" id="1.10.1200.10">
    <property type="entry name" value="ACP-like"/>
    <property type="match status" value="2"/>
</dbReference>
<evidence type="ECO:0000256" key="8">
    <source>
        <dbReference type="ARBA" id="ARBA00033440"/>
    </source>
</evidence>
<name>A0ABW0EWZ4_9PSEU</name>
<comment type="cofactor">
    <cofactor evidence="1">
        <name>pantetheine 4'-phosphate</name>
        <dbReference type="ChEBI" id="CHEBI:47942"/>
    </cofactor>
</comment>
<reference evidence="12" key="1">
    <citation type="journal article" date="2019" name="Int. J. Syst. Evol. Microbiol.">
        <title>The Global Catalogue of Microorganisms (GCM) 10K type strain sequencing project: providing services to taxonomists for standard genome sequencing and annotation.</title>
        <authorList>
            <consortium name="The Broad Institute Genomics Platform"/>
            <consortium name="The Broad Institute Genome Sequencing Center for Infectious Disease"/>
            <person name="Wu L."/>
            <person name="Ma J."/>
        </authorList>
    </citation>
    <scope>NUCLEOTIDE SEQUENCE [LARGE SCALE GENOMIC DNA]</scope>
    <source>
        <strain evidence="12">CCUG 59778</strain>
    </source>
</reference>
<dbReference type="InterPro" id="IPR042099">
    <property type="entry name" value="ANL_N_sf"/>
</dbReference>
<dbReference type="Pfam" id="PF00881">
    <property type="entry name" value="Nitroreductase"/>
    <property type="match status" value="1"/>
</dbReference>
<evidence type="ECO:0000256" key="5">
    <source>
        <dbReference type="ARBA" id="ARBA00022450"/>
    </source>
</evidence>
<dbReference type="SUPFAM" id="SSF55469">
    <property type="entry name" value="FMN-dependent nitroreductase-like"/>
    <property type="match status" value="1"/>
</dbReference>
<dbReference type="Pfam" id="PF00550">
    <property type="entry name" value="PP-binding"/>
    <property type="match status" value="2"/>
</dbReference>
<feature type="compositionally biased region" description="Low complexity" evidence="9">
    <location>
        <begin position="1583"/>
        <end position="1594"/>
    </location>
</feature>
<dbReference type="Gene3D" id="2.30.38.10">
    <property type="entry name" value="Luciferase, Domain 3"/>
    <property type="match status" value="1"/>
</dbReference>
<dbReference type="PROSITE" id="PS50075">
    <property type="entry name" value="CARRIER"/>
    <property type="match status" value="2"/>
</dbReference>
<dbReference type="PANTHER" id="PTHR45527">
    <property type="entry name" value="NONRIBOSOMAL PEPTIDE SYNTHETASE"/>
    <property type="match status" value="1"/>
</dbReference>
<dbReference type="InterPro" id="IPR057737">
    <property type="entry name" value="Condensation_MtbB-like"/>
</dbReference>
<dbReference type="InterPro" id="IPR000873">
    <property type="entry name" value="AMP-dep_synth/lig_dom"/>
</dbReference>
<comment type="similarity">
    <text evidence="3">Belongs to the ATP-dependent AMP-binding enzyme family. MbtB subfamily.</text>
</comment>
<keyword evidence="7" id="KW-0436">Ligase</keyword>
<dbReference type="Gene3D" id="3.40.109.10">
    <property type="entry name" value="NADH Oxidase"/>
    <property type="match status" value="1"/>
</dbReference>
<dbReference type="Gene3D" id="3.30.559.10">
    <property type="entry name" value="Chloramphenicol acetyltransferase-like domain"/>
    <property type="match status" value="1"/>
</dbReference>
<dbReference type="InterPro" id="IPR036736">
    <property type="entry name" value="ACP-like_sf"/>
</dbReference>
<keyword evidence="12" id="KW-1185">Reference proteome</keyword>
<dbReference type="InterPro" id="IPR029479">
    <property type="entry name" value="Nitroreductase"/>
</dbReference>
<evidence type="ECO:0000256" key="6">
    <source>
        <dbReference type="ARBA" id="ARBA00022553"/>
    </source>
</evidence>
<evidence type="ECO:0000256" key="4">
    <source>
        <dbReference type="ARBA" id="ARBA00016743"/>
    </source>
</evidence>
<dbReference type="InterPro" id="IPR001242">
    <property type="entry name" value="Condensation_dom"/>
</dbReference>
<dbReference type="InterPro" id="IPR010071">
    <property type="entry name" value="AA_adenyl_dom"/>
</dbReference>
<comment type="pathway">
    <text evidence="2">Siderophore biosynthesis; mycobactin biosynthesis.</text>
</comment>
<dbReference type="PANTHER" id="PTHR45527:SF10">
    <property type="entry name" value="PYOCHELIN SYNTHASE PCHF"/>
    <property type="match status" value="1"/>
</dbReference>
<dbReference type="Gene3D" id="3.30.300.30">
    <property type="match status" value="2"/>
</dbReference>
<dbReference type="RefSeq" id="WP_378249963.1">
    <property type="nucleotide sequence ID" value="NZ_JBHSKF010000014.1"/>
</dbReference>
<evidence type="ECO:0000256" key="7">
    <source>
        <dbReference type="ARBA" id="ARBA00022598"/>
    </source>
</evidence>
<proteinExistence type="inferred from homology"/>
<accession>A0ABW0EWZ4</accession>
<feature type="region of interest" description="Disordered" evidence="9">
    <location>
        <begin position="1935"/>
        <end position="1959"/>
    </location>
</feature>
<dbReference type="SMART" id="SM00823">
    <property type="entry name" value="PKS_PP"/>
    <property type="match status" value="2"/>
</dbReference>
<dbReference type="InterPro" id="IPR009081">
    <property type="entry name" value="PP-bd_ACP"/>
</dbReference>
<dbReference type="Pfam" id="PF00668">
    <property type="entry name" value="Condensation"/>
    <property type="match status" value="1"/>
</dbReference>
<dbReference type="CDD" id="cd02142">
    <property type="entry name" value="McbC_SagB-like_oxidoreductase"/>
    <property type="match status" value="1"/>
</dbReference>
<dbReference type="InterPro" id="IPR045851">
    <property type="entry name" value="AMP-bd_C_sf"/>
</dbReference>
<dbReference type="Gene3D" id="3.40.50.980">
    <property type="match status" value="2"/>
</dbReference>
<gene>
    <name evidence="11" type="ORF">ACFPM7_23800</name>
</gene>